<evidence type="ECO:0000313" key="2">
    <source>
        <dbReference type="EMBL" id="EGD81964.1"/>
    </source>
</evidence>
<organism evidence="3">
    <name type="scientific">Salpingoeca rosetta (strain ATCC 50818 / BSB-021)</name>
    <dbReference type="NCBI Taxonomy" id="946362"/>
    <lineage>
        <taxon>Eukaryota</taxon>
        <taxon>Choanoflagellata</taxon>
        <taxon>Craspedida</taxon>
        <taxon>Salpingoecidae</taxon>
        <taxon>Salpingoeca</taxon>
    </lineage>
</organism>
<name>F2U2X0_SALR5</name>
<dbReference type="AlphaFoldDB" id="F2U2X0"/>
<proteinExistence type="predicted"/>
<feature type="compositionally biased region" description="Polar residues" evidence="1">
    <location>
        <begin position="585"/>
        <end position="594"/>
    </location>
</feature>
<evidence type="ECO:0008006" key="4">
    <source>
        <dbReference type="Google" id="ProtNLM"/>
    </source>
</evidence>
<dbReference type="EMBL" id="GL832960">
    <property type="protein sequence ID" value="EGD81964.1"/>
    <property type="molecule type" value="Genomic_DNA"/>
</dbReference>
<dbReference type="GeneID" id="16076735"/>
<protein>
    <recommendedName>
        <fullName evidence="4">HMA domain-containing protein</fullName>
    </recommendedName>
</protein>
<feature type="region of interest" description="Disordered" evidence="1">
    <location>
        <begin position="572"/>
        <end position="596"/>
    </location>
</feature>
<dbReference type="RefSeq" id="XP_004996147.1">
    <property type="nucleotide sequence ID" value="XM_004996090.1"/>
</dbReference>
<accession>F2U2X0</accession>
<keyword evidence="3" id="KW-1185">Reference proteome</keyword>
<evidence type="ECO:0000256" key="1">
    <source>
        <dbReference type="SAM" id="MobiDB-lite"/>
    </source>
</evidence>
<sequence length="717" mass="75942">MASPQAKSTVLCGSCAQSIAATFSDSSSVGPTVIKTTLMIEDNTVAVEQLAEMSSGKLADIVRDGRFRAHLRTGNRRPPTTANTLLPTLFGSHHPTPAQQQLPMPLGPAAIIASIGEVGGYKGPRGNAYTSTRHDVPQHEATLRALPGVQMVHVDDASRRVEIKHETYATWSHVSLKDAGCVRELDHESPPPTGARSASGSPPSSCASPWFFVASIIVAACGQTPGMRASSMAYSWDARISTIQGAANMNVPAFSFFTFVSPGRYIEHLAKGNISSLMKEGTVNGNRVEERIDTGLVQRGDDLKDAGEMDEAVITGRINTRLVSKGVIVVWAAPWCMVFEATHVGSVSKAPIQQRQAGGAPCVRHRAAVGMWVALLTSGAADTLEPTFGAVLDKMRTLTVGWPQVTCVRVLGDDDTRTDEDTPSKLVAAAEANSEHASGPGDYGAPTVDSKPIVIGMPIVVLAIPRHQRQIAADDARRRRDAWLHAPEAKRVVRLLRPHGLTMAMLTGDKEGTARSIGGRAACKNCRRKGEVVVMVGVGINIESADCVLMIKDNLLAGAIHWSWRVATCPATPTPECTRSAKAPASTSRRSNPSQQPPLRHFLLCSCGIILARAMASSVPSACLRAETSTCFYRKAGSFGSVQPDLLLLLVAARVPDPQPSCSSALLAAAGYGGATYLGLGQALVVWPLRRPPFGGQHDRSEATAGVCTSPAMVSAS</sequence>
<dbReference type="InParanoid" id="F2U2X0"/>
<reference evidence="2" key="1">
    <citation type="submission" date="2009-08" db="EMBL/GenBank/DDBJ databases">
        <title>Annotation of Salpingoeca rosetta.</title>
        <authorList>
            <consortium name="The Broad Institute Genome Sequencing Platform"/>
            <person name="Russ C."/>
            <person name="Cuomo C."/>
            <person name="Burger G."/>
            <person name="Gray M.W."/>
            <person name="Holland P.W.H."/>
            <person name="King N."/>
            <person name="Lang F.B.F."/>
            <person name="Roger A.J."/>
            <person name="Ruiz-Trillo I."/>
            <person name="Young S.K."/>
            <person name="Zeng Q."/>
            <person name="Gargeya S."/>
            <person name="Alvarado L."/>
            <person name="Berlin A."/>
            <person name="Chapman S.B."/>
            <person name="Chen Z."/>
            <person name="Freedman E."/>
            <person name="Gellesch M."/>
            <person name="Goldberg J."/>
            <person name="Griggs A."/>
            <person name="Gujja S."/>
            <person name="Heilman E."/>
            <person name="Heiman D."/>
            <person name="Howarth C."/>
            <person name="Mehta T."/>
            <person name="Neiman D."/>
            <person name="Pearson M."/>
            <person name="Roberts A."/>
            <person name="Saif S."/>
            <person name="Shea T."/>
            <person name="Shenoy N."/>
            <person name="Sisk P."/>
            <person name="Stolte C."/>
            <person name="Sykes S."/>
            <person name="White J."/>
            <person name="Yandava C."/>
            <person name="Haas B."/>
            <person name="Nusbaum C."/>
            <person name="Birren B."/>
        </authorList>
    </citation>
    <scope>NUCLEOTIDE SEQUENCE [LARGE SCALE GENOMIC DNA]</scope>
    <source>
        <strain evidence="2">ATCC 50818</strain>
    </source>
</reference>
<evidence type="ECO:0000313" key="3">
    <source>
        <dbReference type="Proteomes" id="UP000007799"/>
    </source>
</evidence>
<dbReference type="KEGG" id="sre:PTSG_02648"/>
<gene>
    <name evidence="2" type="ORF">PTSG_02648</name>
</gene>
<dbReference type="Proteomes" id="UP000007799">
    <property type="component" value="Unassembled WGS sequence"/>
</dbReference>